<dbReference type="Proteomes" id="UP000054279">
    <property type="component" value="Unassembled WGS sequence"/>
</dbReference>
<dbReference type="HOGENOM" id="CLU_148207_0_0_1"/>
<name>A0A0C9UKY5_SPHS4</name>
<dbReference type="AlphaFoldDB" id="A0A0C9UKY5"/>
<proteinExistence type="predicted"/>
<protein>
    <submittedName>
        <fullName evidence="2">Uncharacterized protein</fullName>
    </submittedName>
</protein>
<accession>A0A0C9UKY5</accession>
<reference evidence="2 3" key="1">
    <citation type="submission" date="2014-06" db="EMBL/GenBank/DDBJ databases">
        <title>Evolutionary Origins and Diversification of the Mycorrhizal Mutualists.</title>
        <authorList>
            <consortium name="DOE Joint Genome Institute"/>
            <consortium name="Mycorrhizal Genomics Consortium"/>
            <person name="Kohler A."/>
            <person name="Kuo A."/>
            <person name="Nagy L.G."/>
            <person name="Floudas D."/>
            <person name="Copeland A."/>
            <person name="Barry K.W."/>
            <person name="Cichocki N."/>
            <person name="Veneault-Fourrey C."/>
            <person name="LaButti K."/>
            <person name="Lindquist E.A."/>
            <person name="Lipzen A."/>
            <person name="Lundell T."/>
            <person name="Morin E."/>
            <person name="Murat C."/>
            <person name="Riley R."/>
            <person name="Ohm R."/>
            <person name="Sun H."/>
            <person name="Tunlid A."/>
            <person name="Henrissat B."/>
            <person name="Grigoriev I.V."/>
            <person name="Hibbett D.S."/>
            <person name="Martin F."/>
        </authorList>
    </citation>
    <scope>NUCLEOTIDE SEQUENCE [LARGE SCALE GENOMIC DNA]</scope>
    <source>
        <strain evidence="2 3">SS14</strain>
    </source>
</reference>
<organism evidence="2 3">
    <name type="scientific">Sphaerobolus stellatus (strain SS14)</name>
    <dbReference type="NCBI Taxonomy" id="990650"/>
    <lineage>
        <taxon>Eukaryota</taxon>
        <taxon>Fungi</taxon>
        <taxon>Dikarya</taxon>
        <taxon>Basidiomycota</taxon>
        <taxon>Agaricomycotina</taxon>
        <taxon>Agaricomycetes</taxon>
        <taxon>Phallomycetidae</taxon>
        <taxon>Geastrales</taxon>
        <taxon>Sphaerobolaceae</taxon>
        <taxon>Sphaerobolus</taxon>
    </lineage>
</organism>
<evidence type="ECO:0000256" key="1">
    <source>
        <dbReference type="SAM" id="MobiDB-lite"/>
    </source>
</evidence>
<evidence type="ECO:0000313" key="2">
    <source>
        <dbReference type="EMBL" id="KIJ26146.1"/>
    </source>
</evidence>
<keyword evidence="3" id="KW-1185">Reference proteome</keyword>
<dbReference type="EMBL" id="KN837382">
    <property type="protein sequence ID" value="KIJ26146.1"/>
    <property type="molecule type" value="Genomic_DNA"/>
</dbReference>
<evidence type="ECO:0000313" key="3">
    <source>
        <dbReference type="Proteomes" id="UP000054279"/>
    </source>
</evidence>
<feature type="region of interest" description="Disordered" evidence="1">
    <location>
        <begin position="80"/>
        <end position="104"/>
    </location>
</feature>
<gene>
    <name evidence="2" type="ORF">M422DRAFT_71975</name>
</gene>
<sequence>MIQFQIEIISHPKPSDVSRKQHCCQKCHLPKFGHTKEKCQAQLRPQAQQQQITPVPPPAAIIGGSRPELMNGQPRICEVTTTPRSNNFDGARYDEGPGQPQVQRSAAPLSFNNLSSLYGKDDEQIIKELADLDWKGNMLEVLEWATGTRV</sequence>